<dbReference type="InterPro" id="IPR015881">
    <property type="entry name" value="ARHD_Rieske_2Fe_2S"/>
</dbReference>
<dbReference type="Pfam" id="PF00355">
    <property type="entry name" value="Rieske"/>
    <property type="match status" value="1"/>
</dbReference>
<evidence type="ECO:0000256" key="4">
    <source>
        <dbReference type="ARBA" id="ARBA00023004"/>
    </source>
</evidence>
<evidence type="ECO:0000313" key="8">
    <source>
        <dbReference type="Proteomes" id="UP000032675"/>
    </source>
</evidence>
<keyword evidence="2" id="KW-0479">Metal-binding</keyword>
<evidence type="ECO:0000256" key="1">
    <source>
        <dbReference type="ARBA" id="ARBA00022714"/>
    </source>
</evidence>
<dbReference type="PROSITE" id="PS00570">
    <property type="entry name" value="RING_HYDROXYL_ALPHA"/>
    <property type="match status" value="1"/>
</dbReference>
<dbReference type="Gene3D" id="2.102.10.10">
    <property type="entry name" value="Rieske [2Fe-2S] iron-sulphur domain"/>
    <property type="match status" value="1"/>
</dbReference>
<keyword evidence="7" id="KW-0808">Transferase</keyword>
<evidence type="ECO:0000256" key="2">
    <source>
        <dbReference type="ARBA" id="ARBA00022723"/>
    </source>
</evidence>
<dbReference type="PANTHER" id="PTHR21266:SF60">
    <property type="entry name" value="3-KETOSTEROID-9-ALPHA-MONOOXYGENASE, OXYGENASE COMPONENT"/>
    <property type="match status" value="1"/>
</dbReference>
<dbReference type="SUPFAM" id="SSF50022">
    <property type="entry name" value="ISP domain"/>
    <property type="match status" value="1"/>
</dbReference>
<gene>
    <name evidence="7" type="ORF">Geu3261_0003_017</name>
</gene>
<dbReference type="InterPro" id="IPR017941">
    <property type="entry name" value="Rieske_2Fe-2S"/>
</dbReference>
<comment type="caution">
    <text evidence="7">The sequence shown here is derived from an EMBL/GenBank/DDBJ whole genome shotgun (WGS) entry which is preliminary data.</text>
</comment>
<keyword evidence="4" id="KW-0408">Iron</keyword>
<dbReference type="GO" id="GO:0005506">
    <property type="term" value="F:iron ion binding"/>
    <property type="evidence" value="ECO:0007669"/>
    <property type="project" value="InterPro"/>
</dbReference>
<dbReference type="GO" id="GO:0051537">
    <property type="term" value="F:2 iron, 2 sulfur cluster binding"/>
    <property type="evidence" value="ECO:0007669"/>
    <property type="project" value="UniProtKB-KW"/>
</dbReference>
<dbReference type="InterPro" id="IPR036922">
    <property type="entry name" value="Rieske_2Fe-2S_sf"/>
</dbReference>
<dbReference type="GO" id="GO:0008168">
    <property type="term" value="F:methyltransferase activity"/>
    <property type="evidence" value="ECO:0007669"/>
    <property type="project" value="UniProtKB-KW"/>
</dbReference>
<dbReference type="InterPro" id="IPR050584">
    <property type="entry name" value="Cholesterol_7-desaturase"/>
</dbReference>
<proteinExistence type="predicted"/>
<dbReference type="GO" id="GO:0032259">
    <property type="term" value="P:methylation"/>
    <property type="evidence" value="ECO:0007669"/>
    <property type="project" value="UniProtKB-KW"/>
</dbReference>
<protein>
    <submittedName>
        <fullName evidence="7">Vanillate O-demethylase oxygenase subunit</fullName>
    </submittedName>
</protein>
<dbReference type="GO" id="GO:0016491">
    <property type="term" value="F:oxidoreductase activity"/>
    <property type="evidence" value="ECO:0007669"/>
    <property type="project" value="UniProtKB-KW"/>
</dbReference>
<dbReference type="PANTHER" id="PTHR21266">
    <property type="entry name" value="IRON-SULFUR DOMAIN CONTAINING PROTEIN"/>
    <property type="match status" value="1"/>
</dbReference>
<dbReference type="AlphaFoldDB" id="A0A0D6PUU3"/>
<dbReference type="EMBL" id="BANI01000003">
    <property type="protein sequence ID" value="GAN94949.1"/>
    <property type="molecule type" value="Genomic_DNA"/>
</dbReference>
<organism evidence="7 8">
    <name type="scientific">Komagataeibacter europaeus NBRC 3261</name>
    <dbReference type="NCBI Taxonomy" id="1234669"/>
    <lineage>
        <taxon>Bacteria</taxon>
        <taxon>Pseudomonadati</taxon>
        <taxon>Pseudomonadota</taxon>
        <taxon>Alphaproteobacteria</taxon>
        <taxon>Acetobacterales</taxon>
        <taxon>Acetobacteraceae</taxon>
        <taxon>Komagataeibacter</taxon>
    </lineage>
</organism>
<feature type="domain" description="Rieske" evidence="6">
    <location>
        <begin position="5"/>
        <end position="110"/>
    </location>
</feature>
<evidence type="ECO:0000256" key="5">
    <source>
        <dbReference type="ARBA" id="ARBA00023014"/>
    </source>
</evidence>
<evidence type="ECO:0000259" key="6">
    <source>
        <dbReference type="PROSITE" id="PS51296"/>
    </source>
</evidence>
<keyword evidence="3" id="KW-0560">Oxidoreductase</keyword>
<accession>A0A0D6PUU3</accession>
<evidence type="ECO:0000313" key="7">
    <source>
        <dbReference type="EMBL" id="GAN94949.1"/>
    </source>
</evidence>
<dbReference type="PROSITE" id="PS51296">
    <property type="entry name" value="RIESKE"/>
    <property type="match status" value="1"/>
</dbReference>
<keyword evidence="5" id="KW-0411">Iron-sulfur</keyword>
<evidence type="ECO:0000256" key="3">
    <source>
        <dbReference type="ARBA" id="ARBA00023002"/>
    </source>
</evidence>
<sequence length="221" mass="23539">MKRWQPVSVLSDIRRGEVAGVRIGGREVVLWREDAPTPTLHAWEDRCPHRGMRLSFGFVRDDALGCLYHGWQFGGTARCRLIPAHPQVRVPASIHVHAYGVREHAGLAWVSMDGAEDFPAGGTGPDNVLPVRTLHVKASVGPLRHAAGIAPDAGIAWHGPVGLAVHEPVAGQAMLHVVRVADADGPSSPALSRWAEQLRDAVESGAGIAPVMNGLIAGEMA</sequence>
<keyword evidence="7" id="KW-0489">Methyltransferase</keyword>
<dbReference type="RefSeq" id="WP_048849309.1">
    <property type="nucleotide sequence ID" value="NZ_BANI01000003.1"/>
</dbReference>
<keyword evidence="1" id="KW-0001">2Fe-2S</keyword>
<reference evidence="7 8" key="1">
    <citation type="submission" date="2012-11" db="EMBL/GenBank/DDBJ databases">
        <title>Whole genome sequence of Gluconacetobacter europaeus NBRC3261.</title>
        <authorList>
            <person name="Azuma Y."/>
            <person name="Higashiura N."/>
            <person name="Hirakawa H."/>
            <person name="Matsushita K."/>
        </authorList>
    </citation>
    <scope>NUCLEOTIDE SEQUENCE [LARGE SCALE GENOMIC DNA]</scope>
    <source>
        <strain evidence="7 8">NBRC 3261</strain>
    </source>
</reference>
<name>A0A0D6PUU3_KOMEU</name>
<dbReference type="Proteomes" id="UP000032675">
    <property type="component" value="Unassembled WGS sequence"/>
</dbReference>